<dbReference type="NCBIfam" id="NF006622">
    <property type="entry name" value="PRK09190.1"/>
    <property type="match status" value="1"/>
</dbReference>
<reference evidence="2" key="1">
    <citation type="submission" date="2021-02" db="EMBL/GenBank/DDBJ databases">
        <title>Rhodobacter shimadae sp. nov., an aerobic anoxygenic phototrophic bacterium isolated from a hot spring.</title>
        <authorList>
            <person name="Muramatsu S."/>
            <person name="Haruta S."/>
            <person name="Hirose S."/>
            <person name="Hanada S."/>
        </authorList>
    </citation>
    <scope>NUCLEOTIDE SEQUENCE</scope>
    <source>
        <strain evidence="2">N10</strain>
    </source>
</reference>
<dbReference type="Gene3D" id="3.30.1330.30">
    <property type="match status" value="1"/>
</dbReference>
<gene>
    <name evidence="2" type="ORF">JO391_18450</name>
</gene>
<dbReference type="InterPro" id="IPR037465">
    <property type="entry name" value="YlxR"/>
</dbReference>
<dbReference type="Gene3D" id="3.30.1230.10">
    <property type="entry name" value="YlxR-like"/>
    <property type="match status" value="1"/>
</dbReference>
<name>A0A8G0ZX50_9RHOB</name>
<dbReference type="SUPFAM" id="SSF64376">
    <property type="entry name" value="YlxR-like"/>
    <property type="match status" value="1"/>
</dbReference>
<evidence type="ECO:0000259" key="1">
    <source>
        <dbReference type="Pfam" id="PF04296"/>
    </source>
</evidence>
<proteinExistence type="predicted"/>
<evidence type="ECO:0000313" key="3">
    <source>
        <dbReference type="Proteomes" id="UP000826300"/>
    </source>
</evidence>
<organism evidence="2 3">
    <name type="scientific">Neotabrizicola shimadae</name>
    <dbReference type="NCBI Taxonomy" id="2807096"/>
    <lineage>
        <taxon>Bacteria</taxon>
        <taxon>Pseudomonadati</taxon>
        <taxon>Pseudomonadota</taxon>
        <taxon>Alphaproteobacteria</taxon>
        <taxon>Rhodobacterales</taxon>
        <taxon>Paracoccaceae</taxon>
        <taxon>Neotabrizicola</taxon>
    </lineage>
</organism>
<dbReference type="SUPFAM" id="SSF55315">
    <property type="entry name" value="L30e-like"/>
    <property type="match status" value="1"/>
</dbReference>
<dbReference type="PANTHER" id="PTHR34215:SF1">
    <property type="entry name" value="YLXR DOMAIN-CONTAINING PROTEIN"/>
    <property type="match status" value="1"/>
</dbReference>
<dbReference type="InterPro" id="IPR035931">
    <property type="entry name" value="YlxR-like_sf"/>
</dbReference>
<dbReference type="PANTHER" id="PTHR34215">
    <property type="entry name" value="BLL0784 PROTEIN"/>
    <property type="match status" value="1"/>
</dbReference>
<dbReference type="KEGG" id="nsm:JO391_18450"/>
<keyword evidence="3" id="KW-1185">Reference proteome</keyword>
<dbReference type="Pfam" id="PF04296">
    <property type="entry name" value="YlxR"/>
    <property type="match status" value="1"/>
</dbReference>
<dbReference type="EMBL" id="CP069370">
    <property type="protein sequence ID" value="QYZ69654.1"/>
    <property type="molecule type" value="Genomic_DNA"/>
</dbReference>
<dbReference type="AlphaFoldDB" id="A0A8G0ZX50"/>
<dbReference type="InterPro" id="IPR007393">
    <property type="entry name" value="YlxR_dom"/>
</dbReference>
<protein>
    <submittedName>
        <fullName evidence="2">RNA-binding protein</fullName>
    </submittedName>
</protein>
<sequence>MTRGGATDDRDGPERKCIVTGASGPKAGLIRFVIGPDGMVVPDVLGRLPGRGIWVSADRAAIEKAAAKGLFARAARQPVKAPEGLTDLVEDILARRVVDLVSMARKAGGAVCGYEKVKDWLVKGEAVVLVQASDGSERGKAKLHPPGDEDSFIACMTARELGLSFGRERAIHAALAAGGLTVRVVEEAARLAGLRMAQEPGRVGGRTAGKDTKDA</sequence>
<dbReference type="RefSeq" id="WP_220661872.1">
    <property type="nucleotide sequence ID" value="NZ_CP069370.1"/>
</dbReference>
<accession>A0A8G0ZX50</accession>
<dbReference type="CDD" id="cd00279">
    <property type="entry name" value="YlxR"/>
    <property type="match status" value="1"/>
</dbReference>
<evidence type="ECO:0000313" key="2">
    <source>
        <dbReference type="EMBL" id="QYZ69654.1"/>
    </source>
</evidence>
<feature type="domain" description="YlxR" evidence="1">
    <location>
        <begin position="15"/>
        <end position="86"/>
    </location>
</feature>
<dbReference type="InterPro" id="IPR029064">
    <property type="entry name" value="Ribosomal_eL30-like_sf"/>
</dbReference>
<dbReference type="Proteomes" id="UP000826300">
    <property type="component" value="Chromosome"/>
</dbReference>